<protein>
    <submittedName>
        <fullName evidence="5">DNA-binding protein</fullName>
    </submittedName>
</protein>
<evidence type="ECO:0000313" key="6">
    <source>
        <dbReference type="Proteomes" id="UP000223913"/>
    </source>
</evidence>
<sequence>MNAAPIPFKNKLGKDQLFKISRFKEKIKKTRPHKHGGYHELIYLTQGEGYHWIETEKFKIEAPELYFLQSGQLHCWQFTSIPRGYVILFKEEFFNFINEASILNLMKNLTSVVNISMHGQQDLTFIFEDIIQEFNSGNEFSDQVINGYLRVLFSKLLQLSSTNATRATPNLLFDRFQKMITEKCPDLRNVNDFAQELQTTRQQLNSVCRRHSGKSASDHITGQLLLEAKRYILHTEKSMSEIAHLLNFNDTSYFIRFFKRHERVTPLQFRAQYFQ</sequence>
<evidence type="ECO:0000259" key="4">
    <source>
        <dbReference type="PROSITE" id="PS01124"/>
    </source>
</evidence>
<keyword evidence="3" id="KW-0804">Transcription</keyword>
<gene>
    <name evidence="5" type="ORF">CRP01_23545</name>
</gene>
<organism evidence="5 6">
    <name type="scientific">Flavilitoribacter nigricans (strain ATCC 23147 / DSM 23189 / NBRC 102662 / NCIMB 1420 / SS-2)</name>
    <name type="common">Lewinella nigricans</name>
    <dbReference type="NCBI Taxonomy" id="1122177"/>
    <lineage>
        <taxon>Bacteria</taxon>
        <taxon>Pseudomonadati</taxon>
        <taxon>Bacteroidota</taxon>
        <taxon>Saprospiria</taxon>
        <taxon>Saprospirales</taxon>
        <taxon>Lewinellaceae</taxon>
        <taxon>Flavilitoribacter</taxon>
    </lineage>
</organism>
<proteinExistence type="predicted"/>
<dbReference type="InterPro" id="IPR009057">
    <property type="entry name" value="Homeodomain-like_sf"/>
</dbReference>
<dbReference type="Gene3D" id="1.10.10.60">
    <property type="entry name" value="Homeodomain-like"/>
    <property type="match status" value="1"/>
</dbReference>
<keyword evidence="1" id="KW-0805">Transcription regulation</keyword>
<dbReference type="SUPFAM" id="SSF51215">
    <property type="entry name" value="Regulatory protein AraC"/>
    <property type="match status" value="1"/>
</dbReference>
<accession>A0A2D0N6M8</accession>
<dbReference type="GO" id="GO:0043565">
    <property type="term" value="F:sequence-specific DNA binding"/>
    <property type="evidence" value="ECO:0007669"/>
    <property type="project" value="InterPro"/>
</dbReference>
<reference evidence="5 6" key="1">
    <citation type="submission" date="2017-10" db="EMBL/GenBank/DDBJ databases">
        <title>The draft genome sequence of Lewinella nigricans NBRC 102662.</title>
        <authorList>
            <person name="Wang K."/>
        </authorList>
    </citation>
    <scope>NUCLEOTIDE SEQUENCE [LARGE SCALE GENOMIC DNA]</scope>
    <source>
        <strain evidence="5 6">NBRC 102662</strain>
    </source>
</reference>
<dbReference type="InterPro" id="IPR018060">
    <property type="entry name" value="HTH_AraC"/>
</dbReference>
<evidence type="ECO:0000256" key="3">
    <source>
        <dbReference type="ARBA" id="ARBA00023163"/>
    </source>
</evidence>
<dbReference type="Proteomes" id="UP000223913">
    <property type="component" value="Unassembled WGS sequence"/>
</dbReference>
<evidence type="ECO:0000256" key="2">
    <source>
        <dbReference type="ARBA" id="ARBA00023125"/>
    </source>
</evidence>
<dbReference type="EMBL" id="PDUD01000027">
    <property type="protein sequence ID" value="PHN04171.1"/>
    <property type="molecule type" value="Genomic_DNA"/>
</dbReference>
<dbReference type="SMART" id="SM00342">
    <property type="entry name" value="HTH_ARAC"/>
    <property type="match status" value="1"/>
</dbReference>
<dbReference type="SUPFAM" id="SSF46689">
    <property type="entry name" value="Homeodomain-like"/>
    <property type="match status" value="1"/>
</dbReference>
<keyword evidence="6" id="KW-1185">Reference proteome</keyword>
<dbReference type="OrthoDB" id="2585681at2"/>
<dbReference type="PANTHER" id="PTHR43280:SF32">
    <property type="entry name" value="TRANSCRIPTIONAL REGULATORY PROTEIN"/>
    <property type="match status" value="1"/>
</dbReference>
<evidence type="ECO:0000256" key="1">
    <source>
        <dbReference type="ARBA" id="ARBA00023015"/>
    </source>
</evidence>
<dbReference type="PROSITE" id="PS01124">
    <property type="entry name" value="HTH_ARAC_FAMILY_2"/>
    <property type="match status" value="1"/>
</dbReference>
<feature type="domain" description="HTH araC/xylS-type" evidence="4">
    <location>
        <begin position="174"/>
        <end position="272"/>
    </location>
</feature>
<dbReference type="AlphaFoldDB" id="A0A2D0N6M8"/>
<dbReference type="GO" id="GO:0003700">
    <property type="term" value="F:DNA-binding transcription factor activity"/>
    <property type="evidence" value="ECO:0007669"/>
    <property type="project" value="InterPro"/>
</dbReference>
<dbReference type="PANTHER" id="PTHR43280">
    <property type="entry name" value="ARAC-FAMILY TRANSCRIPTIONAL REGULATOR"/>
    <property type="match status" value="1"/>
</dbReference>
<dbReference type="RefSeq" id="WP_099152556.1">
    <property type="nucleotide sequence ID" value="NZ_PDUD01000027.1"/>
</dbReference>
<dbReference type="InterPro" id="IPR037923">
    <property type="entry name" value="HTH-like"/>
</dbReference>
<dbReference type="Pfam" id="PF12833">
    <property type="entry name" value="HTH_18"/>
    <property type="match status" value="1"/>
</dbReference>
<dbReference type="Pfam" id="PF02311">
    <property type="entry name" value="AraC_binding"/>
    <property type="match status" value="1"/>
</dbReference>
<dbReference type="InterPro" id="IPR014710">
    <property type="entry name" value="RmlC-like_jellyroll"/>
</dbReference>
<dbReference type="Gene3D" id="2.60.120.10">
    <property type="entry name" value="Jelly Rolls"/>
    <property type="match status" value="1"/>
</dbReference>
<dbReference type="InterPro" id="IPR003313">
    <property type="entry name" value="AraC-bd"/>
</dbReference>
<keyword evidence="2 5" id="KW-0238">DNA-binding</keyword>
<evidence type="ECO:0000313" key="5">
    <source>
        <dbReference type="EMBL" id="PHN04171.1"/>
    </source>
</evidence>
<name>A0A2D0N6M8_FLAN2</name>
<comment type="caution">
    <text evidence="5">The sequence shown here is derived from an EMBL/GenBank/DDBJ whole genome shotgun (WGS) entry which is preliminary data.</text>
</comment>